<name>A0ABV3DIH2_9ACTN</name>
<evidence type="ECO:0000256" key="5">
    <source>
        <dbReference type="SAM" id="Phobius"/>
    </source>
</evidence>
<evidence type="ECO:0000256" key="3">
    <source>
        <dbReference type="ARBA" id="ARBA00022679"/>
    </source>
</evidence>
<dbReference type="PANTHER" id="PTHR43630:SF1">
    <property type="entry name" value="POLY-BETA-1,6-N-ACETYL-D-GLUCOSAMINE SYNTHASE"/>
    <property type="match status" value="1"/>
</dbReference>
<dbReference type="SUPFAM" id="SSF53448">
    <property type="entry name" value="Nucleotide-diphospho-sugar transferases"/>
    <property type="match status" value="1"/>
</dbReference>
<dbReference type="Proteomes" id="UP001551482">
    <property type="component" value="Unassembled WGS sequence"/>
</dbReference>
<dbReference type="PANTHER" id="PTHR43630">
    <property type="entry name" value="POLY-BETA-1,6-N-ACETYL-D-GLUCOSAMINE SYNTHASE"/>
    <property type="match status" value="1"/>
</dbReference>
<dbReference type="Pfam" id="PF13641">
    <property type="entry name" value="Glyco_tranf_2_3"/>
    <property type="match status" value="1"/>
</dbReference>
<organism evidence="6 7">
    <name type="scientific">Streptodolium elevatio</name>
    <dbReference type="NCBI Taxonomy" id="3157996"/>
    <lineage>
        <taxon>Bacteria</taxon>
        <taxon>Bacillati</taxon>
        <taxon>Actinomycetota</taxon>
        <taxon>Actinomycetes</taxon>
        <taxon>Kitasatosporales</taxon>
        <taxon>Streptomycetaceae</taxon>
        <taxon>Streptodolium</taxon>
    </lineage>
</organism>
<keyword evidence="2" id="KW-0328">Glycosyltransferase</keyword>
<evidence type="ECO:0000256" key="1">
    <source>
        <dbReference type="ARBA" id="ARBA00006739"/>
    </source>
</evidence>
<keyword evidence="5" id="KW-0472">Membrane</keyword>
<dbReference type="RefSeq" id="WP_358355397.1">
    <property type="nucleotide sequence ID" value="NZ_JBEZFP010000045.1"/>
</dbReference>
<protein>
    <submittedName>
        <fullName evidence="6">Glycosyltransferase family 2 protein</fullName>
    </submittedName>
</protein>
<keyword evidence="3" id="KW-0808">Transferase</keyword>
<dbReference type="CDD" id="cd06423">
    <property type="entry name" value="CESA_like"/>
    <property type="match status" value="1"/>
</dbReference>
<reference evidence="6 7" key="1">
    <citation type="submission" date="2024-06" db="EMBL/GenBank/DDBJ databases">
        <title>The Natural Products Discovery Center: Release of the First 8490 Sequenced Strains for Exploring Actinobacteria Biosynthetic Diversity.</title>
        <authorList>
            <person name="Kalkreuter E."/>
            <person name="Kautsar S.A."/>
            <person name="Yang D."/>
            <person name="Bader C.D."/>
            <person name="Teijaro C.N."/>
            <person name="Fluegel L."/>
            <person name="Davis C.M."/>
            <person name="Simpson J.R."/>
            <person name="Lauterbach L."/>
            <person name="Steele A.D."/>
            <person name="Gui C."/>
            <person name="Meng S."/>
            <person name="Li G."/>
            <person name="Viehrig K."/>
            <person name="Ye F."/>
            <person name="Su P."/>
            <person name="Kiefer A.F."/>
            <person name="Nichols A."/>
            <person name="Cepeda A.J."/>
            <person name="Yan W."/>
            <person name="Fan B."/>
            <person name="Jiang Y."/>
            <person name="Adhikari A."/>
            <person name="Zheng C.-J."/>
            <person name="Schuster L."/>
            <person name="Cowan T.M."/>
            <person name="Smanski M.J."/>
            <person name="Chevrette M.G."/>
            <person name="De Carvalho L.P.S."/>
            <person name="Shen B."/>
        </authorList>
    </citation>
    <scope>NUCLEOTIDE SEQUENCE [LARGE SCALE GENOMIC DNA]</scope>
    <source>
        <strain evidence="6 7">NPDC048946</strain>
    </source>
</reference>
<feature type="transmembrane region" description="Helical" evidence="5">
    <location>
        <begin position="360"/>
        <end position="381"/>
    </location>
</feature>
<keyword evidence="5" id="KW-1133">Transmembrane helix</keyword>
<feature type="compositionally biased region" description="Basic residues" evidence="4">
    <location>
        <begin position="86"/>
        <end position="95"/>
    </location>
</feature>
<dbReference type="EMBL" id="JBEZFP010000045">
    <property type="protein sequence ID" value="MEU8135556.1"/>
    <property type="molecule type" value="Genomic_DNA"/>
</dbReference>
<accession>A0ABV3DIH2</accession>
<evidence type="ECO:0000313" key="6">
    <source>
        <dbReference type="EMBL" id="MEU8135556.1"/>
    </source>
</evidence>
<feature type="region of interest" description="Disordered" evidence="4">
    <location>
        <begin position="1"/>
        <end position="95"/>
    </location>
</feature>
<gene>
    <name evidence="6" type="ORF">AB0C36_18785</name>
</gene>
<proteinExistence type="inferred from homology"/>
<evidence type="ECO:0000256" key="2">
    <source>
        <dbReference type="ARBA" id="ARBA00022676"/>
    </source>
</evidence>
<sequence length="450" mass="49785">MQPAGTRPFADPIPDAWFRPGSGAARAAFTGLSEDTSTAVLTRPVGLDSPPAQPEAKTPNSHQAAAARPRGSRGKHAPRKAEPFRLRTKRRRRRSLPAVDVAEMRITALVPAHNEQDQIADTIQSLLAQKRPPERIVVIADNCSDRTVEIARGMGVDVYETIGNKHKKAGGLNQVLDRILPELGPLDAILVMDADSTLGREFLSHGLERLATGNWGGVGGTFTGKPGGGFVGMLQRNEYARYVRDVQRLQGKALVLTGTATLFRALALREVVEARRSRELPGSPQVYDTRVLTEDNELTLAILHLGLRIICPPKCTLETEVMLTWRDLFNQRLRWKRGALENLTDYGWTRVTRGYWGRQALALVGLLVIVIYLSSLLYSLIATGHVTVQPVWMVVTVIFSVERAVTVRSRGPLQMLLGALIVVEMAFDLFLQAAQAKAFWDAVRNKERKW</sequence>
<dbReference type="InterPro" id="IPR029044">
    <property type="entry name" value="Nucleotide-diphossugar_trans"/>
</dbReference>
<dbReference type="Gene3D" id="3.90.550.10">
    <property type="entry name" value="Spore Coat Polysaccharide Biosynthesis Protein SpsA, Chain A"/>
    <property type="match status" value="1"/>
</dbReference>
<evidence type="ECO:0000256" key="4">
    <source>
        <dbReference type="SAM" id="MobiDB-lite"/>
    </source>
</evidence>
<comment type="similarity">
    <text evidence="1">Belongs to the glycosyltransferase 2 family.</text>
</comment>
<evidence type="ECO:0000313" key="7">
    <source>
        <dbReference type="Proteomes" id="UP001551482"/>
    </source>
</evidence>
<keyword evidence="5" id="KW-0812">Transmembrane</keyword>
<comment type="caution">
    <text evidence="6">The sequence shown here is derived from an EMBL/GenBank/DDBJ whole genome shotgun (WGS) entry which is preliminary data.</text>
</comment>
<keyword evidence="7" id="KW-1185">Reference proteome</keyword>